<protein>
    <submittedName>
        <fullName evidence="2">Uncharacterized protein</fullName>
    </submittedName>
</protein>
<accession>A0A4U7ALW0</accession>
<keyword evidence="1" id="KW-0472">Membrane</keyword>
<dbReference type="AlphaFoldDB" id="A0A4U7ALW0"/>
<organism evidence="2 3">
    <name type="scientific">Elsinoe australis</name>
    <dbReference type="NCBI Taxonomy" id="40998"/>
    <lineage>
        <taxon>Eukaryota</taxon>
        <taxon>Fungi</taxon>
        <taxon>Dikarya</taxon>
        <taxon>Ascomycota</taxon>
        <taxon>Pezizomycotina</taxon>
        <taxon>Dothideomycetes</taxon>
        <taxon>Dothideomycetidae</taxon>
        <taxon>Myriangiales</taxon>
        <taxon>Elsinoaceae</taxon>
        <taxon>Elsinoe</taxon>
    </lineage>
</organism>
<comment type="caution">
    <text evidence="2">The sequence shown here is derived from an EMBL/GenBank/DDBJ whole genome shotgun (WGS) entry which is preliminary data.</text>
</comment>
<evidence type="ECO:0000313" key="2">
    <source>
        <dbReference type="EMBL" id="TKX19028.1"/>
    </source>
</evidence>
<dbReference type="Gene3D" id="1.20.58.340">
    <property type="entry name" value="Magnesium transport protein CorA, transmembrane region"/>
    <property type="match status" value="1"/>
</dbReference>
<reference evidence="2 3" key="1">
    <citation type="submission" date="2018-02" db="EMBL/GenBank/DDBJ databases">
        <title>Draft genome sequences of Elsinoe sp., causing black scab on jojoba.</title>
        <authorList>
            <person name="Stodart B."/>
            <person name="Jeffress S."/>
            <person name="Ash G."/>
            <person name="Arun Chinnappa K."/>
        </authorList>
    </citation>
    <scope>NUCLEOTIDE SEQUENCE [LARGE SCALE GENOMIC DNA]</scope>
    <source>
        <strain evidence="2 3">Hillstone_2</strain>
    </source>
</reference>
<evidence type="ECO:0000313" key="3">
    <source>
        <dbReference type="Proteomes" id="UP000308133"/>
    </source>
</evidence>
<sequence>MLVQGHDTSAIQNAVHDLLSDARKEAIAADPYAAPAILDGIADTPVLMAECKELAATANHLLNGMTKEHEVFLAEHAAELKLPKQHTSAVSKALRSHQVLFQCFHSRAEALLARMNHLTNMALVTIQQHDSRTSTDIAKAAMQDSSSTKTISVLGLIFLPSTFVCSIFSTTFFSLQPVSEMADQVGGPPSRTGADRAPMYWILSDRFWIFWAVSVPLTLFTLLFWFVYTSFTRDDVRKAARRYVHVGLRVHAKEQVDEELVSPHERKG</sequence>
<feature type="transmembrane region" description="Helical" evidence="1">
    <location>
        <begin position="208"/>
        <end position="228"/>
    </location>
</feature>
<proteinExistence type="predicted"/>
<name>A0A4U7ALW0_9PEZI</name>
<dbReference type="Proteomes" id="UP000308133">
    <property type="component" value="Unassembled WGS sequence"/>
</dbReference>
<keyword evidence="1" id="KW-0812">Transmembrane</keyword>
<evidence type="ECO:0000256" key="1">
    <source>
        <dbReference type="SAM" id="Phobius"/>
    </source>
</evidence>
<feature type="transmembrane region" description="Helical" evidence="1">
    <location>
        <begin position="151"/>
        <end position="173"/>
    </location>
</feature>
<dbReference type="EMBL" id="PTQR01000123">
    <property type="protein sequence ID" value="TKX19028.1"/>
    <property type="molecule type" value="Genomic_DNA"/>
</dbReference>
<gene>
    <name evidence="2" type="ORF">C1H76_8918</name>
</gene>
<keyword evidence="1" id="KW-1133">Transmembrane helix</keyword>